<accession>H1Q3T1</accession>
<dbReference type="STRING" id="883158.HMPREF9140_01569"/>
<name>H1Q3T1_9BACT</name>
<dbReference type="Proteomes" id="UP000016023">
    <property type="component" value="Unassembled WGS sequence"/>
</dbReference>
<comment type="caution">
    <text evidence="2">The sequence shown here is derived from an EMBL/GenBank/DDBJ whole genome shotgun (WGS) entry which is preliminary data.</text>
</comment>
<dbReference type="EMBL" id="AGWK01000042">
    <property type="protein sequence ID" value="EHO68529.1"/>
    <property type="molecule type" value="Genomic_DNA"/>
</dbReference>
<feature type="chain" id="PRO_5003552919" evidence="1">
    <location>
        <begin position="20"/>
        <end position="563"/>
    </location>
</feature>
<dbReference type="PATRIC" id="fig|883158.3.peg.1570"/>
<sequence>MKKLALSLLAVLIAGNSMAQKTNLDLKTERIQKRFRTESSTLAASLPAGMKPAKGTTNEKPLTETPAGRLVDNMYVTSNAYGLGIGQAYQQNVDGALGAVVEGSDGFVYIQQPLSQAYVLALGKPWMKAQRLAGDTILIQTPQLYTIDAGDPYYLYRMKPNGTKFVKDTENTTVKFIWRNDTLKQIDDCLLGLGDADGKWFYIGDYNICYTVNNDRPVKIPADDDIDYFKMTHLANPNDLSKRKTKWLSGIGDESSYPPELYVTNINNEIPKAGIKAEFGIGSGGAPALIIKTDQYLGVDELYNCHAYILAAEARVDEQAGKKYFNFTEKSEIELIPHTTGDDLDSISADFPVALVSNVGKNVFYTIDDFIAPNILEFDDDPAVPATPVMELKDFRADKNGKWQRVKITIPPTNDSGDPLNELLLYYRLYIDDQPYTFSPETYWNIANADTQEVPYLYQDIRGANISLNGKTRTVYIYGHPNYSKLGVRSVYKGGDGTSYSQMVSIDVAEKLGIDRAASSSPVVSTRYYDPSGREIARPIRGLTIIREQHADGTINIRKISTE</sequence>
<dbReference type="AlphaFoldDB" id="H1Q3T1"/>
<dbReference type="RefSeq" id="WP_006953061.1">
    <property type="nucleotide sequence ID" value="NZ_JH594522.1"/>
</dbReference>
<organism evidence="2 3">
    <name type="scientific">Prevotella micans F0438</name>
    <dbReference type="NCBI Taxonomy" id="883158"/>
    <lineage>
        <taxon>Bacteria</taxon>
        <taxon>Pseudomonadati</taxon>
        <taxon>Bacteroidota</taxon>
        <taxon>Bacteroidia</taxon>
        <taxon>Bacteroidales</taxon>
        <taxon>Prevotellaceae</taxon>
        <taxon>Prevotella</taxon>
    </lineage>
</organism>
<gene>
    <name evidence="2" type="ORF">HMPREF9140_01569</name>
</gene>
<evidence type="ECO:0000313" key="2">
    <source>
        <dbReference type="EMBL" id="EHO68529.1"/>
    </source>
</evidence>
<evidence type="ECO:0000256" key="1">
    <source>
        <dbReference type="SAM" id="SignalP"/>
    </source>
</evidence>
<protein>
    <submittedName>
        <fullName evidence="2">Uncharacterized protein</fullName>
    </submittedName>
</protein>
<keyword evidence="1" id="KW-0732">Signal</keyword>
<evidence type="ECO:0000313" key="3">
    <source>
        <dbReference type="Proteomes" id="UP000016023"/>
    </source>
</evidence>
<feature type="signal peptide" evidence="1">
    <location>
        <begin position="1"/>
        <end position="19"/>
    </location>
</feature>
<keyword evidence="3" id="KW-1185">Reference proteome</keyword>
<proteinExistence type="predicted"/>
<dbReference type="HOGENOM" id="CLU_523592_0_0_10"/>
<reference evidence="2 3" key="1">
    <citation type="submission" date="2011-12" db="EMBL/GenBank/DDBJ databases">
        <title>The Genome Sequence of Prevotella micans F0438.</title>
        <authorList>
            <consortium name="The Broad Institute Genome Sequencing Platform"/>
            <person name="Earl A."/>
            <person name="Ward D."/>
            <person name="Feldgarden M."/>
            <person name="Gevers D."/>
            <person name="Izard J."/>
            <person name="Baranova O.V."/>
            <person name="Blanton J.M."/>
            <person name="Wade W.G."/>
            <person name="Dewhirst F.E."/>
            <person name="Young S.K."/>
            <person name="Zeng Q."/>
            <person name="Gargeya S."/>
            <person name="Fitzgerald M."/>
            <person name="Haas B."/>
            <person name="Abouelleil A."/>
            <person name="Alvarado L."/>
            <person name="Arachchi H.M."/>
            <person name="Berlin A."/>
            <person name="Chapman S.B."/>
            <person name="Gearin G."/>
            <person name="Goldberg J."/>
            <person name="Griggs A."/>
            <person name="Gujja S."/>
            <person name="Hansen M."/>
            <person name="Heiman D."/>
            <person name="Howarth C."/>
            <person name="Larimer J."/>
            <person name="Lui A."/>
            <person name="MacDonald P.J.P."/>
            <person name="McCowen C."/>
            <person name="Montmayeur A."/>
            <person name="Murphy C."/>
            <person name="Neiman D."/>
            <person name="Pearson M."/>
            <person name="Priest M."/>
            <person name="Roberts A."/>
            <person name="Saif S."/>
            <person name="Shea T."/>
            <person name="Sisk P."/>
            <person name="Stolte C."/>
            <person name="Sykes S."/>
            <person name="Wortman J."/>
            <person name="Nusbaum C."/>
            <person name="Birren B."/>
        </authorList>
    </citation>
    <scope>NUCLEOTIDE SEQUENCE [LARGE SCALE GENOMIC DNA]</scope>
    <source>
        <strain evidence="2 3">F0438</strain>
    </source>
</reference>